<feature type="binding site" evidence="3">
    <location>
        <position position="3"/>
    </location>
    <ligand>
        <name>Zn(2+)</name>
        <dbReference type="ChEBI" id="CHEBI:29105"/>
    </ligand>
</feature>
<feature type="region of interest" description="Disordered" evidence="4">
    <location>
        <begin position="39"/>
        <end position="64"/>
    </location>
</feature>
<dbReference type="GO" id="GO:0008657">
    <property type="term" value="F:DNA topoisomerase type II (double strand cut, ATP-hydrolyzing) inhibitor activity"/>
    <property type="evidence" value="ECO:0007669"/>
    <property type="project" value="UniProtKB-UniRule"/>
</dbReference>
<evidence type="ECO:0000313" key="8">
    <source>
        <dbReference type="Proteomes" id="UP000240624"/>
    </source>
</evidence>
<name>A0A1X6ZSB2_9RHOB</name>
<dbReference type="AlphaFoldDB" id="A0A1X6ZSB2"/>
<dbReference type="Gene3D" id="3.30.50.10">
    <property type="entry name" value="Erythroid Transcription Factor GATA-1, subunit A"/>
    <property type="match status" value="1"/>
</dbReference>
<comment type="cofactor">
    <cofactor evidence="3">
        <name>Zn(2+)</name>
        <dbReference type="ChEBI" id="CHEBI:29105"/>
    </cofactor>
    <text evidence="3">Binds 1 zinc ion.</text>
</comment>
<evidence type="ECO:0000256" key="3">
    <source>
        <dbReference type="HAMAP-Rule" id="MF_00649"/>
    </source>
</evidence>
<proteinExistence type="inferred from homology"/>
<reference evidence="5 8" key="2">
    <citation type="submission" date="2018-03" db="EMBL/GenBank/DDBJ databases">
        <title>Genomic Encyclopedia of Archaeal and Bacterial Type Strains, Phase II (KMG-II): from individual species to whole genera.</title>
        <authorList>
            <person name="Goeker M."/>
        </authorList>
    </citation>
    <scope>NUCLEOTIDE SEQUENCE [LARGE SCALE GENOMIC DNA]</scope>
    <source>
        <strain evidence="5 8">DSM 29956</strain>
    </source>
</reference>
<dbReference type="EMBL" id="PYGB01000009">
    <property type="protein sequence ID" value="PSK84169.1"/>
    <property type="molecule type" value="Genomic_DNA"/>
</dbReference>
<reference evidence="6 7" key="1">
    <citation type="submission" date="2017-03" db="EMBL/GenBank/DDBJ databases">
        <authorList>
            <person name="Afonso C.L."/>
            <person name="Miller P.J."/>
            <person name="Scott M.A."/>
            <person name="Spackman E."/>
            <person name="Goraichik I."/>
            <person name="Dimitrov K.M."/>
            <person name="Suarez D.L."/>
            <person name="Swayne D.E."/>
        </authorList>
    </citation>
    <scope>NUCLEOTIDE SEQUENCE [LARGE SCALE GENOMIC DNA]</scope>
    <source>
        <strain evidence="6 7">CECT 8367</strain>
    </source>
</reference>
<dbReference type="OrthoDB" id="9809663at2"/>
<evidence type="ECO:0000313" key="6">
    <source>
        <dbReference type="EMBL" id="SLN58181.1"/>
    </source>
</evidence>
<keyword evidence="1 3" id="KW-0479">Metal-binding</keyword>
<keyword evidence="2 3" id="KW-0862">Zinc</keyword>
<dbReference type="HAMAP" id="MF_00649">
    <property type="entry name" value="DNA_gyrase_inhibitor_YacG"/>
    <property type="match status" value="1"/>
</dbReference>
<dbReference type="GO" id="GO:0006355">
    <property type="term" value="P:regulation of DNA-templated transcription"/>
    <property type="evidence" value="ECO:0007669"/>
    <property type="project" value="InterPro"/>
</dbReference>
<dbReference type="EMBL" id="FWFY01000009">
    <property type="protein sequence ID" value="SLN58181.1"/>
    <property type="molecule type" value="Genomic_DNA"/>
</dbReference>
<gene>
    <name evidence="3" type="primary">yacG</name>
    <name evidence="5" type="ORF">CLV79_109144</name>
    <name evidence="6" type="ORF">LOS8367_02753</name>
</gene>
<dbReference type="PANTHER" id="PTHR36150">
    <property type="entry name" value="DNA GYRASE INHIBITOR YACG"/>
    <property type="match status" value="1"/>
</dbReference>
<feature type="binding site" evidence="3">
    <location>
        <position position="22"/>
    </location>
    <ligand>
        <name>Zn(2+)</name>
        <dbReference type="ChEBI" id="CHEBI:29105"/>
    </ligand>
</feature>
<comment type="subunit">
    <text evidence="3">Interacts with GyrB.</text>
</comment>
<comment type="function">
    <text evidence="3">Inhibits all the catalytic activities of DNA gyrase by preventing its interaction with DNA. Acts by binding directly to the C-terminal domain of GyrB, which probably disrupts DNA binding by the gyrase.</text>
</comment>
<dbReference type="SUPFAM" id="SSF57716">
    <property type="entry name" value="Glucocorticoid receptor-like (DNA-binding domain)"/>
    <property type="match status" value="1"/>
</dbReference>
<dbReference type="RefSeq" id="WP_085897072.1">
    <property type="nucleotide sequence ID" value="NZ_FWFY01000009.1"/>
</dbReference>
<protein>
    <recommendedName>
        <fullName evidence="3">DNA gyrase inhibitor YacG</fullName>
    </recommendedName>
</protein>
<dbReference type="Proteomes" id="UP000240624">
    <property type="component" value="Unassembled WGS sequence"/>
</dbReference>
<dbReference type="PANTHER" id="PTHR36150:SF1">
    <property type="entry name" value="DNA GYRASE INHIBITOR YACG"/>
    <property type="match status" value="1"/>
</dbReference>
<evidence type="ECO:0000256" key="4">
    <source>
        <dbReference type="SAM" id="MobiDB-lite"/>
    </source>
</evidence>
<sequence length="64" mass="6928">MACPICGKATVQAVRPFCSKRCADVDLARWLGGGYAVPSQDPEDVEKAIEETARAASEPPRRDH</sequence>
<comment type="similarity">
    <text evidence="3">Belongs to the DNA gyrase inhibitor YacG family.</text>
</comment>
<dbReference type="Pfam" id="PF03884">
    <property type="entry name" value="YacG"/>
    <property type="match status" value="1"/>
</dbReference>
<evidence type="ECO:0000313" key="5">
    <source>
        <dbReference type="EMBL" id="PSK84169.1"/>
    </source>
</evidence>
<evidence type="ECO:0000256" key="2">
    <source>
        <dbReference type="ARBA" id="ARBA00022833"/>
    </source>
</evidence>
<dbReference type="GO" id="GO:0008270">
    <property type="term" value="F:zinc ion binding"/>
    <property type="evidence" value="ECO:0007669"/>
    <property type="project" value="UniProtKB-UniRule"/>
</dbReference>
<dbReference type="InterPro" id="IPR005584">
    <property type="entry name" value="DNA_gyrase_inhibitor_YacG"/>
</dbReference>
<feature type="binding site" evidence="3">
    <location>
        <position position="6"/>
    </location>
    <ligand>
        <name>Zn(2+)</name>
        <dbReference type="ChEBI" id="CHEBI:29105"/>
    </ligand>
</feature>
<dbReference type="Proteomes" id="UP000193495">
    <property type="component" value="Unassembled WGS sequence"/>
</dbReference>
<feature type="compositionally biased region" description="Basic and acidic residues" evidence="4">
    <location>
        <begin position="45"/>
        <end position="64"/>
    </location>
</feature>
<organism evidence="6 7">
    <name type="scientific">Limimaricola soesokkakensis</name>
    <dbReference type="NCBI Taxonomy" id="1343159"/>
    <lineage>
        <taxon>Bacteria</taxon>
        <taxon>Pseudomonadati</taxon>
        <taxon>Pseudomonadota</taxon>
        <taxon>Alphaproteobacteria</taxon>
        <taxon>Rhodobacterales</taxon>
        <taxon>Paracoccaceae</taxon>
        <taxon>Limimaricola</taxon>
    </lineage>
</organism>
<evidence type="ECO:0000313" key="7">
    <source>
        <dbReference type="Proteomes" id="UP000193495"/>
    </source>
</evidence>
<evidence type="ECO:0000256" key="1">
    <source>
        <dbReference type="ARBA" id="ARBA00022723"/>
    </source>
</evidence>
<dbReference type="InterPro" id="IPR013088">
    <property type="entry name" value="Znf_NHR/GATA"/>
</dbReference>
<accession>A0A1X6ZSB2</accession>
<keyword evidence="8" id="KW-1185">Reference proteome</keyword>
<feature type="binding site" evidence="3">
    <location>
        <position position="18"/>
    </location>
    <ligand>
        <name>Zn(2+)</name>
        <dbReference type="ChEBI" id="CHEBI:29105"/>
    </ligand>
</feature>